<dbReference type="RefSeq" id="WP_058310000.1">
    <property type="nucleotide sequence ID" value="NZ_CYTW01000001.1"/>
</dbReference>
<dbReference type="STRING" id="1715693.PH7735_00808"/>
<dbReference type="EMBL" id="CYTW01000001">
    <property type="protein sequence ID" value="CUJ87722.1"/>
    <property type="molecule type" value="Genomic_DNA"/>
</dbReference>
<dbReference type="Proteomes" id="UP000051870">
    <property type="component" value="Unassembled WGS sequence"/>
</dbReference>
<proteinExistence type="predicted"/>
<evidence type="ECO:0000313" key="1">
    <source>
        <dbReference type="EMBL" id="CUJ87722.1"/>
    </source>
</evidence>
<protein>
    <submittedName>
        <fullName evidence="1">Uncharacterized protein</fullName>
    </submittedName>
</protein>
<sequence>MTPFIEGHFARLDRETDRKSRWQDWREPFLTGLAAAWEDPDRLAVRYAQLPPDKYAAEAMFRVLTALPDLQDIDAFFAAVCLGSVGLWSGNLDRARPAADLVSCGAGGPALPRLLAQAVLTGTQAHEAQPGRQPVGLLEEIRDFGLHIMRHKGATVVYLADRYKLNARQMRRSLAGWADI</sequence>
<evidence type="ECO:0000313" key="2">
    <source>
        <dbReference type="Proteomes" id="UP000051870"/>
    </source>
</evidence>
<organism evidence="1 2">
    <name type="scientific">Shimia thalassica</name>
    <dbReference type="NCBI Taxonomy" id="1715693"/>
    <lineage>
        <taxon>Bacteria</taxon>
        <taxon>Pseudomonadati</taxon>
        <taxon>Pseudomonadota</taxon>
        <taxon>Alphaproteobacteria</taxon>
        <taxon>Rhodobacterales</taxon>
        <taxon>Roseobacteraceae</taxon>
    </lineage>
</organism>
<gene>
    <name evidence="1" type="ORF">PH7735_00808</name>
</gene>
<accession>A0A0P1IED6</accession>
<reference evidence="2" key="1">
    <citation type="submission" date="2015-09" db="EMBL/GenBank/DDBJ databases">
        <authorList>
            <person name="Rodrigo-Torres Lidia"/>
            <person name="Arahal R.David."/>
        </authorList>
    </citation>
    <scope>NUCLEOTIDE SEQUENCE [LARGE SCALE GENOMIC DNA]</scope>
    <source>
        <strain evidence="2">CECT 7735</strain>
    </source>
</reference>
<dbReference type="AlphaFoldDB" id="A0A0P1IED6"/>
<name>A0A0P1IED6_9RHOB</name>
<dbReference type="GeneID" id="83879882"/>
<keyword evidence="2" id="KW-1185">Reference proteome</keyword>